<proteinExistence type="predicted"/>
<evidence type="ECO:0000313" key="2">
    <source>
        <dbReference type="Proteomes" id="UP001516400"/>
    </source>
</evidence>
<gene>
    <name evidence="1" type="ORF">HHI36_013666</name>
</gene>
<name>A0ABD2NIE2_9CUCU</name>
<sequence length="182" mass="21032">MDDKELKRIGDQIVQGDFQDLFIGLEKKRISQKQALYLIICCCTACNAKINEPEKLKEQDVINLLKCTSKYIVKVTSEEFDGYLQSMFFICKLLLKKNFTLIQQLNIEILPSFTPKTLTEKQKGVYRSICELVRSELVNVIKNKREIEETKIISIGYLLSKIIITSLNHSVFQSLFLIMELA</sequence>
<comment type="caution">
    <text evidence="1">The sequence shown here is derived from an EMBL/GenBank/DDBJ whole genome shotgun (WGS) entry which is preliminary data.</text>
</comment>
<keyword evidence="2" id="KW-1185">Reference proteome</keyword>
<dbReference type="AlphaFoldDB" id="A0ABD2NIE2"/>
<protein>
    <submittedName>
        <fullName evidence="1">Uncharacterized protein</fullName>
    </submittedName>
</protein>
<evidence type="ECO:0000313" key="1">
    <source>
        <dbReference type="EMBL" id="KAL3278335.1"/>
    </source>
</evidence>
<dbReference type="Proteomes" id="UP001516400">
    <property type="component" value="Unassembled WGS sequence"/>
</dbReference>
<accession>A0ABD2NIE2</accession>
<organism evidence="1 2">
    <name type="scientific">Cryptolaemus montrouzieri</name>
    <dbReference type="NCBI Taxonomy" id="559131"/>
    <lineage>
        <taxon>Eukaryota</taxon>
        <taxon>Metazoa</taxon>
        <taxon>Ecdysozoa</taxon>
        <taxon>Arthropoda</taxon>
        <taxon>Hexapoda</taxon>
        <taxon>Insecta</taxon>
        <taxon>Pterygota</taxon>
        <taxon>Neoptera</taxon>
        <taxon>Endopterygota</taxon>
        <taxon>Coleoptera</taxon>
        <taxon>Polyphaga</taxon>
        <taxon>Cucujiformia</taxon>
        <taxon>Coccinelloidea</taxon>
        <taxon>Coccinellidae</taxon>
        <taxon>Scymninae</taxon>
        <taxon>Scymnini</taxon>
        <taxon>Cryptolaemus</taxon>
    </lineage>
</organism>
<dbReference type="EMBL" id="JABFTP020000103">
    <property type="protein sequence ID" value="KAL3278335.1"/>
    <property type="molecule type" value="Genomic_DNA"/>
</dbReference>
<reference evidence="1 2" key="1">
    <citation type="journal article" date="2021" name="BMC Biol.">
        <title>Horizontally acquired antibacterial genes associated with adaptive radiation of ladybird beetles.</title>
        <authorList>
            <person name="Li H.S."/>
            <person name="Tang X.F."/>
            <person name="Huang Y.H."/>
            <person name="Xu Z.Y."/>
            <person name="Chen M.L."/>
            <person name="Du X.Y."/>
            <person name="Qiu B.Y."/>
            <person name="Chen P.T."/>
            <person name="Zhang W."/>
            <person name="Slipinski A."/>
            <person name="Escalona H.E."/>
            <person name="Waterhouse R.M."/>
            <person name="Zwick A."/>
            <person name="Pang H."/>
        </authorList>
    </citation>
    <scope>NUCLEOTIDE SEQUENCE [LARGE SCALE GENOMIC DNA]</scope>
    <source>
        <strain evidence="1">SYSU2018</strain>
    </source>
</reference>